<feature type="transmembrane region" description="Helical" evidence="8">
    <location>
        <begin position="12"/>
        <end position="34"/>
    </location>
</feature>
<evidence type="ECO:0000256" key="6">
    <source>
        <dbReference type="ARBA" id="ARBA00023136"/>
    </source>
</evidence>
<proteinExistence type="predicted"/>
<dbReference type="Pfam" id="PF13641">
    <property type="entry name" value="Glyco_tranf_2_3"/>
    <property type="match status" value="1"/>
</dbReference>
<evidence type="ECO:0000313" key="10">
    <source>
        <dbReference type="Proteomes" id="UP000266234"/>
    </source>
</evidence>
<keyword evidence="2" id="KW-0328">Glycosyltransferase</keyword>
<dbReference type="PANTHER" id="PTHR47844">
    <property type="entry name" value="SYNTHASE CPS1, PUTATIVE (AFU_ORTHOLOGUE AFUA_7G02500)-RELATED"/>
    <property type="match status" value="1"/>
</dbReference>
<keyword evidence="4 8" id="KW-0812">Transmembrane</keyword>
<dbReference type="Proteomes" id="UP000266234">
    <property type="component" value="Unassembled WGS sequence"/>
</dbReference>
<dbReference type="EMBL" id="PXOG01000044">
    <property type="protein sequence ID" value="RGP79572.1"/>
    <property type="molecule type" value="Genomic_DNA"/>
</dbReference>
<keyword evidence="5 8" id="KW-1133">Transmembrane helix</keyword>
<comment type="caution">
    <text evidence="9">The sequence shown here is derived from an EMBL/GenBank/DDBJ whole genome shotgun (WGS) entry which is preliminary data.</text>
</comment>
<keyword evidence="3" id="KW-0808">Transferase</keyword>
<keyword evidence="6 8" id="KW-0472">Membrane</keyword>
<dbReference type="GO" id="GO:0016020">
    <property type="term" value="C:membrane"/>
    <property type="evidence" value="ECO:0007669"/>
    <property type="project" value="UniProtKB-SubCell"/>
</dbReference>
<dbReference type="PANTHER" id="PTHR47844:SF1">
    <property type="entry name" value="EXOSTOSIN-LIKE 2"/>
    <property type="match status" value="1"/>
</dbReference>
<keyword evidence="7" id="KW-0325">Glycoprotein</keyword>
<reference evidence="9 10" key="1">
    <citation type="journal article" date="2018" name="PLoS Pathog.">
        <title>Evolution of structural diversity of trichothecenes, a family of toxins produced by plant pathogenic and entomopathogenic fungi.</title>
        <authorList>
            <person name="Proctor R.H."/>
            <person name="McCormick S.P."/>
            <person name="Kim H.S."/>
            <person name="Cardoza R.E."/>
            <person name="Stanley A.M."/>
            <person name="Lindo L."/>
            <person name="Kelly A."/>
            <person name="Brown D.W."/>
            <person name="Lee T."/>
            <person name="Vaughan M.M."/>
            <person name="Alexander N.J."/>
            <person name="Busman M."/>
            <person name="Gutierrez S."/>
        </authorList>
    </citation>
    <scope>NUCLEOTIDE SEQUENCE [LARGE SCALE GENOMIC DNA]</scope>
    <source>
        <strain evidence="9 10">NRRL 20695</strain>
    </source>
</reference>
<evidence type="ECO:0000256" key="2">
    <source>
        <dbReference type="ARBA" id="ARBA00022676"/>
    </source>
</evidence>
<accession>A0A395T5J5</accession>
<dbReference type="InterPro" id="IPR052427">
    <property type="entry name" value="Glycosyltrans_GT2/GT47"/>
</dbReference>
<comment type="subcellular location">
    <subcellularLocation>
        <location evidence="1">Membrane</location>
    </subcellularLocation>
</comment>
<feature type="transmembrane region" description="Helical" evidence="8">
    <location>
        <begin position="337"/>
        <end position="357"/>
    </location>
</feature>
<dbReference type="AlphaFoldDB" id="A0A395T5J5"/>
<evidence type="ECO:0000256" key="3">
    <source>
        <dbReference type="ARBA" id="ARBA00022679"/>
    </source>
</evidence>
<gene>
    <name evidence="9" type="ORF">FLONG3_2320</name>
</gene>
<evidence type="ECO:0000256" key="7">
    <source>
        <dbReference type="ARBA" id="ARBA00023180"/>
    </source>
</evidence>
<feature type="transmembrane region" description="Helical" evidence="8">
    <location>
        <begin position="363"/>
        <end position="384"/>
    </location>
</feature>
<protein>
    <submittedName>
        <fullName evidence="9">Uncharacterized protein</fullName>
    </submittedName>
</protein>
<evidence type="ECO:0000256" key="8">
    <source>
        <dbReference type="SAM" id="Phobius"/>
    </source>
</evidence>
<name>A0A395T5J5_9HYPO</name>
<evidence type="ECO:0000313" key="9">
    <source>
        <dbReference type="EMBL" id="RGP79572.1"/>
    </source>
</evidence>
<evidence type="ECO:0000256" key="4">
    <source>
        <dbReference type="ARBA" id="ARBA00022692"/>
    </source>
</evidence>
<sequence length="478" mass="54878">MSEPFLNKSGALALVIIIIFLLGFRWFGLILHHFGRMKYRSTRRGENPSNINLPDIAVILAVVDHQSENFIPTVESILKNLPGHLYIVTVGSEACRKVERQMTAIRQIYRHSKIHIGAVNKANKRRQIAHAIRAINDSTSRLTVITDQGVYWPSMFLMSACFPFDDMDIAAVTVPKRVHTGSSLGIWGHVKAHLFSFYYSVQAEDNRAVNNLDNSALFGGPTTLVRTNYLKEDKFKSEFENERWFFGRSGPVKGEEHFYLNRYLLGRDKRIFFEDSPEATISIEMNSIGKFIDEFLCTTRNNWRTCYFAALNCVSLLVRTRHVTYPAAAVMTWWPNVVSFVLLIDLLSIILAFNYSLLNNAALYAWLIVTIMVVIVQAITGLLVARRMHRSNGGKFNVLTTFICVILSITFQYALECFKIAALLTFWKTETEKPASQDMEMRGESELPWNWGYMIMRDDGEFWHTAYGMSWHDFIIEE</sequence>
<dbReference type="GO" id="GO:0016757">
    <property type="term" value="F:glycosyltransferase activity"/>
    <property type="evidence" value="ECO:0007669"/>
    <property type="project" value="UniProtKB-KW"/>
</dbReference>
<dbReference type="OrthoDB" id="5096213at2759"/>
<evidence type="ECO:0000256" key="1">
    <source>
        <dbReference type="ARBA" id="ARBA00004370"/>
    </source>
</evidence>
<organism evidence="9 10">
    <name type="scientific">Fusarium longipes</name>
    <dbReference type="NCBI Taxonomy" id="694270"/>
    <lineage>
        <taxon>Eukaryota</taxon>
        <taxon>Fungi</taxon>
        <taxon>Dikarya</taxon>
        <taxon>Ascomycota</taxon>
        <taxon>Pezizomycotina</taxon>
        <taxon>Sordariomycetes</taxon>
        <taxon>Hypocreomycetidae</taxon>
        <taxon>Hypocreales</taxon>
        <taxon>Nectriaceae</taxon>
        <taxon>Fusarium</taxon>
    </lineage>
</organism>
<dbReference type="STRING" id="694270.A0A395T5J5"/>
<evidence type="ECO:0000256" key="5">
    <source>
        <dbReference type="ARBA" id="ARBA00022989"/>
    </source>
</evidence>
<feature type="transmembrane region" description="Helical" evidence="8">
    <location>
        <begin position="396"/>
        <end position="415"/>
    </location>
</feature>
<keyword evidence="10" id="KW-1185">Reference proteome</keyword>